<evidence type="ECO:0000256" key="2">
    <source>
        <dbReference type="ARBA" id="ARBA00022692"/>
    </source>
</evidence>
<dbReference type="PROSITE" id="PS00211">
    <property type="entry name" value="ABC_TRANSPORTER_1"/>
    <property type="match status" value="1"/>
</dbReference>
<feature type="domain" description="Peptidase C39" evidence="10">
    <location>
        <begin position="20"/>
        <end position="139"/>
    </location>
</feature>
<dbReference type="PROSITE" id="PS50929">
    <property type="entry name" value="ABC_TM1F"/>
    <property type="match status" value="1"/>
</dbReference>
<comment type="subcellular location">
    <subcellularLocation>
        <location evidence="1">Cell membrane</location>
        <topology evidence="1">Multi-pass membrane protein</topology>
    </subcellularLocation>
</comment>
<dbReference type="PANTHER" id="PTHR24221">
    <property type="entry name" value="ATP-BINDING CASSETTE SUB-FAMILY B"/>
    <property type="match status" value="1"/>
</dbReference>
<feature type="transmembrane region" description="Helical" evidence="7">
    <location>
        <begin position="391"/>
        <end position="411"/>
    </location>
</feature>
<dbReference type="RefSeq" id="WP_023404281.1">
    <property type="nucleotide sequence ID" value="NZ_BAUJ01000030.1"/>
</dbReference>
<feature type="domain" description="ABC transmembrane type-1" evidence="9">
    <location>
        <begin position="173"/>
        <end position="452"/>
    </location>
</feature>
<evidence type="ECO:0000313" key="11">
    <source>
        <dbReference type="EMBL" id="GAD89927.1"/>
    </source>
</evidence>
<dbReference type="PROSITE" id="PS50990">
    <property type="entry name" value="PEPTIDASE_C39"/>
    <property type="match status" value="1"/>
</dbReference>
<evidence type="ECO:0000313" key="12">
    <source>
        <dbReference type="Proteomes" id="UP000017800"/>
    </source>
</evidence>
<feature type="transmembrane region" description="Helical" evidence="7">
    <location>
        <begin position="271"/>
        <end position="290"/>
    </location>
</feature>
<dbReference type="Pfam" id="PF00005">
    <property type="entry name" value="ABC_tran"/>
    <property type="match status" value="1"/>
</dbReference>
<dbReference type="Gene3D" id="3.40.50.300">
    <property type="entry name" value="P-loop containing nucleotide triphosphate hydrolases"/>
    <property type="match status" value="1"/>
</dbReference>
<gene>
    <name evidence="11" type="ORF">VHA01S_030_00020</name>
</gene>
<keyword evidence="5 7" id="KW-1133">Transmembrane helix</keyword>
<dbReference type="Proteomes" id="UP000017800">
    <property type="component" value="Unassembled WGS sequence"/>
</dbReference>
<evidence type="ECO:0000256" key="7">
    <source>
        <dbReference type="SAM" id="Phobius"/>
    </source>
</evidence>
<keyword evidence="4 11" id="KW-0067">ATP-binding</keyword>
<dbReference type="PANTHER" id="PTHR24221:SF606">
    <property type="entry name" value="COLICIN V SECRETION-PROCESSING ATP-BINDING PROTEIN"/>
    <property type="match status" value="1"/>
</dbReference>
<evidence type="ECO:0000259" key="10">
    <source>
        <dbReference type="PROSITE" id="PS50990"/>
    </source>
</evidence>
<feature type="transmembrane region" description="Helical" evidence="7">
    <location>
        <begin position="206"/>
        <end position="226"/>
    </location>
</feature>
<dbReference type="Pfam" id="PF03412">
    <property type="entry name" value="Peptidase_C39"/>
    <property type="match status" value="1"/>
</dbReference>
<protein>
    <submittedName>
        <fullName evidence="11">Putative bacteriocin processing/transport ATP-binding protein</fullName>
    </submittedName>
</protein>
<dbReference type="GO" id="GO:0034040">
    <property type="term" value="F:ATPase-coupled lipid transmembrane transporter activity"/>
    <property type="evidence" value="ECO:0007669"/>
    <property type="project" value="TreeGrafter"/>
</dbReference>
<dbReference type="GO" id="GO:0005886">
    <property type="term" value="C:plasma membrane"/>
    <property type="evidence" value="ECO:0007669"/>
    <property type="project" value="UniProtKB-SubCell"/>
</dbReference>
<evidence type="ECO:0000256" key="1">
    <source>
        <dbReference type="ARBA" id="ARBA00004651"/>
    </source>
</evidence>
<evidence type="ECO:0000259" key="9">
    <source>
        <dbReference type="PROSITE" id="PS50929"/>
    </source>
</evidence>
<dbReference type="CDD" id="cd18567">
    <property type="entry name" value="ABC_6TM_CvaB_RaxB_like"/>
    <property type="match status" value="1"/>
</dbReference>
<feature type="domain" description="ABC transporter" evidence="8">
    <location>
        <begin position="491"/>
        <end position="715"/>
    </location>
</feature>
<dbReference type="Pfam" id="PF00664">
    <property type="entry name" value="ABC_membrane"/>
    <property type="match status" value="1"/>
</dbReference>
<dbReference type="GO" id="GO:0016887">
    <property type="term" value="F:ATP hydrolysis activity"/>
    <property type="evidence" value="ECO:0007669"/>
    <property type="project" value="InterPro"/>
</dbReference>
<accession>V5FM47</accession>
<evidence type="ECO:0000256" key="6">
    <source>
        <dbReference type="ARBA" id="ARBA00023136"/>
    </source>
</evidence>
<comment type="caution">
    <text evidence="11">The sequence shown here is derived from an EMBL/GenBank/DDBJ whole genome shotgun (WGS) entry which is preliminary data.</text>
</comment>
<dbReference type="InterPro" id="IPR027417">
    <property type="entry name" value="P-loop_NTPase"/>
</dbReference>
<keyword evidence="3" id="KW-0547">Nucleotide-binding</keyword>
<dbReference type="InterPro" id="IPR003593">
    <property type="entry name" value="AAA+_ATPase"/>
</dbReference>
<organism evidence="11 12">
    <name type="scientific">Vibrio halioticoli NBRC 102217</name>
    <dbReference type="NCBI Taxonomy" id="1219072"/>
    <lineage>
        <taxon>Bacteria</taxon>
        <taxon>Pseudomonadati</taxon>
        <taxon>Pseudomonadota</taxon>
        <taxon>Gammaproteobacteria</taxon>
        <taxon>Vibrionales</taxon>
        <taxon>Vibrionaceae</taxon>
        <taxon>Vibrio</taxon>
    </lineage>
</organism>
<evidence type="ECO:0000256" key="5">
    <source>
        <dbReference type="ARBA" id="ARBA00022989"/>
    </source>
</evidence>
<proteinExistence type="predicted"/>
<dbReference type="SUPFAM" id="SSF90123">
    <property type="entry name" value="ABC transporter transmembrane region"/>
    <property type="match status" value="1"/>
</dbReference>
<dbReference type="GO" id="GO:0006508">
    <property type="term" value="P:proteolysis"/>
    <property type="evidence" value="ECO:0007669"/>
    <property type="project" value="InterPro"/>
</dbReference>
<dbReference type="eggNOG" id="COG2274">
    <property type="taxonomic scope" value="Bacteria"/>
</dbReference>
<dbReference type="InterPro" id="IPR005074">
    <property type="entry name" value="Peptidase_C39"/>
</dbReference>
<dbReference type="PROSITE" id="PS50893">
    <property type="entry name" value="ABC_TRANSPORTER_2"/>
    <property type="match status" value="1"/>
</dbReference>
<dbReference type="OrthoDB" id="9782586at2"/>
<dbReference type="AlphaFoldDB" id="V5FM47"/>
<dbReference type="EMBL" id="BAUJ01000030">
    <property type="protein sequence ID" value="GAD89927.1"/>
    <property type="molecule type" value="Genomic_DNA"/>
</dbReference>
<dbReference type="Gene3D" id="1.20.1560.10">
    <property type="entry name" value="ABC transporter type 1, transmembrane domain"/>
    <property type="match status" value="1"/>
</dbReference>
<dbReference type="SUPFAM" id="SSF52540">
    <property type="entry name" value="P-loop containing nucleoside triphosphate hydrolases"/>
    <property type="match status" value="1"/>
</dbReference>
<dbReference type="GO" id="GO:0005524">
    <property type="term" value="F:ATP binding"/>
    <property type="evidence" value="ECO:0007669"/>
    <property type="project" value="UniProtKB-KW"/>
</dbReference>
<name>V5FM47_9VIBR</name>
<keyword evidence="6 7" id="KW-0472">Membrane</keyword>
<feature type="transmembrane region" description="Helical" evidence="7">
    <location>
        <begin position="173"/>
        <end position="194"/>
    </location>
</feature>
<dbReference type="InterPro" id="IPR003439">
    <property type="entry name" value="ABC_transporter-like_ATP-bd"/>
</dbReference>
<keyword evidence="2 7" id="KW-0812">Transmembrane</keyword>
<dbReference type="InterPro" id="IPR017871">
    <property type="entry name" value="ABC_transporter-like_CS"/>
</dbReference>
<dbReference type="GO" id="GO:0008233">
    <property type="term" value="F:peptidase activity"/>
    <property type="evidence" value="ECO:0007669"/>
    <property type="project" value="InterPro"/>
</dbReference>
<keyword evidence="12" id="KW-1185">Reference proteome</keyword>
<evidence type="ECO:0000256" key="3">
    <source>
        <dbReference type="ARBA" id="ARBA00022741"/>
    </source>
</evidence>
<dbReference type="Gene3D" id="3.90.70.10">
    <property type="entry name" value="Cysteine proteinases"/>
    <property type="match status" value="1"/>
</dbReference>
<dbReference type="SMART" id="SM00382">
    <property type="entry name" value="AAA"/>
    <property type="match status" value="1"/>
</dbReference>
<evidence type="ECO:0000256" key="4">
    <source>
        <dbReference type="ARBA" id="ARBA00022840"/>
    </source>
</evidence>
<dbReference type="InterPro" id="IPR011527">
    <property type="entry name" value="ABC1_TM_dom"/>
</dbReference>
<feature type="transmembrane region" description="Helical" evidence="7">
    <location>
        <begin position="302"/>
        <end position="323"/>
    </location>
</feature>
<evidence type="ECO:0000259" key="8">
    <source>
        <dbReference type="PROSITE" id="PS50893"/>
    </source>
</evidence>
<reference evidence="11 12" key="1">
    <citation type="submission" date="2013-10" db="EMBL/GenBank/DDBJ databases">
        <authorList>
            <person name="Ichikawa N."/>
            <person name="Kimura A."/>
            <person name="Ohji S."/>
            <person name="Hosoyama A."/>
            <person name="Fujita N."/>
        </authorList>
    </citation>
    <scope>NUCLEOTIDE SEQUENCE [LARGE SCALE GENOMIC DNA]</scope>
    <source>
        <strain evidence="11 12">NBRC 102217</strain>
    </source>
</reference>
<dbReference type="InterPro" id="IPR039421">
    <property type="entry name" value="Type_1_exporter"/>
</dbReference>
<reference evidence="11 12" key="2">
    <citation type="submission" date="2013-11" db="EMBL/GenBank/DDBJ databases">
        <title>Whole genome shotgun sequence of Vibrio halioticoli NBRC 102217.</title>
        <authorList>
            <person name="Isaki S."/>
            <person name="Kimura A."/>
            <person name="Ohji S."/>
            <person name="Hosoyama A."/>
            <person name="Fujita N."/>
            <person name="Hashimoto M."/>
            <person name="Hosoyama Y."/>
            <person name="Yamazoe A."/>
        </authorList>
    </citation>
    <scope>NUCLEOTIDE SEQUENCE [LARGE SCALE GENOMIC DNA]</scope>
    <source>
        <strain evidence="11 12">NBRC 102217</strain>
    </source>
</reference>
<dbReference type="GO" id="GO:0140359">
    <property type="term" value="F:ABC-type transporter activity"/>
    <property type="evidence" value="ECO:0007669"/>
    <property type="project" value="InterPro"/>
</dbReference>
<sequence length="717" mass="80725">MRIDSKLDWGWGKKLTLVRQTENAECGVACLAMVADWHGYKVNLRCLREMFGTTQHGMSLSRVMECAEEIKLSGRALQLELDELKKLNTPCILHWDLNHFVVLKSVTGKKVVIHDPANGVMHLTLSDVNKKFTGIALELSPTHEFKEKDVKEKIKISTLIGNTIGLKLSLFKIFILALVLEFLALLIPMLNQIVIDEVLVGYDENLLILIILSMLLIVATQTLIGLAKEWATITLSVNFNMQWTANIFYHLFRLPIEWFEKRNIGGINAKFSAISTIQNTLTTGLIQALLDTILVLGTLTVMLIYSPMLSFVAIIAALVYILLRCAWFNTFKHAEENTWESHARENSYFLETVRGVLSLRVNGTLPWRESVWKNLNISRRNAQLHELKLKMIYNTINVSVISIVSATVLWLGANLVLSEQFSIGMLVAFLSYQGRFSGSISSLINIFFEYKMLSVYSERLADIVLTQKEASSRQNLMQIKQEKVDKSSECINVCNLSFSYGVSEPLLLEKASFQLNQGEVVALVGPSGEGKSTILKLLLGLYEPTSGSIEYFGSSKLSIKEIRMRIGAVCQEDQLFSGSIIDNITFWSTDIDEEWLVYCTKRAHIHEDIERLNMGYHTLIGEMGSSLSAGQKQRILIARALYKKPACLILDEATSSLDIETESLICKTLRDTGLPILMIAHRPKMIATADRVLLLKSGEISEITNPYTKELYKPHNS</sequence>
<dbReference type="InterPro" id="IPR036640">
    <property type="entry name" value="ABC1_TM_sf"/>
</dbReference>